<dbReference type="STRING" id="861298.SAMN04488136_12948"/>
<evidence type="ECO:0000256" key="3">
    <source>
        <dbReference type="ARBA" id="ARBA00023015"/>
    </source>
</evidence>
<dbReference type="SUPFAM" id="SSF53383">
    <property type="entry name" value="PLP-dependent transferases"/>
    <property type="match status" value="1"/>
</dbReference>
<dbReference type="InterPro" id="IPR036388">
    <property type="entry name" value="WH-like_DNA-bd_sf"/>
</dbReference>
<evidence type="ECO:0000256" key="2">
    <source>
        <dbReference type="ARBA" id="ARBA00022898"/>
    </source>
</evidence>
<evidence type="ECO:0000313" key="7">
    <source>
        <dbReference type="EMBL" id="SDH78944.1"/>
    </source>
</evidence>
<keyword evidence="3" id="KW-0805">Transcription regulation</keyword>
<keyword evidence="2" id="KW-0663">Pyridoxal phosphate</keyword>
<protein>
    <submittedName>
        <fullName evidence="7">DNA-binding transcriptional regulator, MocR family, contains an aminotransferase domain</fullName>
    </submittedName>
</protein>
<evidence type="ECO:0000259" key="6">
    <source>
        <dbReference type="PROSITE" id="PS50949"/>
    </source>
</evidence>
<dbReference type="GO" id="GO:0008483">
    <property type="term" value="F:transaminase activity"/>
    <property type="evidence" value="ECO:0007669"/>
    <property type="project" value="UniProtKB-KW"/>
</dbReference>
<keyword evidence="7" id="KW-0032">Aminotransferase</keyword>
<comment type="similarity">
    <text evidence="1">In the C-terminal section; belongs to the class-I pyridoxal-phosphate-dependent aminotransferase family.</text>
</comment>
<dbReference type="PANTHER" id="PTHR46577">
    <property type="entry name" value="HTH-TYPE TRANSCRIPTIONAL REGULATORY PROTEIN GABR"/>
    <property type="match status" value="1"/>
</dbReference>
<dbReference type="SUPFAM" id="SSF46785">
    <property type="entry name" value="Winged helix' DNA-binding domain"/>
    <property type="match status" value="1"/>
</dbReference>
<evidence type="ECO:0000256" key="5">
    <source>
        <dbReference type="ARBA" id="ARBA00023163"/>
    </source>
</evidence>
<feature type="domain" description="HTH gntR-type" evidence="6">
    <location>
        <begin position="4"/>
        <end position="72"/>
    </location>
</feature>
<sequence length="460" mass="51719">MGRLPLYQQIAEQLRHAIELGHVAPGAKLPSIRQLAAEYKTSALTVMNALRRLEDQLLVTAKPRSGYYVRRIDNKCPRQPMIHQPLNHNKQYHLQQLRLHERSGLTLSNGHIDLYPVKRLSQIMRQQIYRHPELLGGYVSGQGYSPLIEQIQRRALAYGCSFERTELLITHGGLESLSLALRAITQPGDNILVQTPTYFFMLELARELGLNCIEIQSVEHLDQQCITHHPTALVYTANFNNPDGALLTDSDKQALVTIAERHHVAVIEDDVYGDVHFGRSRPRPLRAFSPHVILCSSFTKTLAPGIRIGWIAASGWQAQIAALKHSMTKTTAIYPQAAIAEFLSNGGYDAHLRRLTSKLREYRDKMRHTILEHFPIGTQVSMPEGGYVLWVSLPNTAGSTRALFELATSQSISFVPGYLFSTDSRFDHCLRVNFGYGLTPQIEQQIQALAAVIHSQLDVN</sequence>
<dbReference type="PANTHER" id="PTHR46577:SF2">
    <property type="entry name" value="TRANSCRIPTIONAL REGULATORY PROTEIN"/>
    <property type="match status" value="1"/>
</dbReference>
<reference evidence="7 8" key="1">
    <citation type="submission" date="2016-10" db="EMBL/GenBank/DDBJ databases">
        <authorList>
            <person name="de Groot N.N."/>
        </authorList>
    </citation>
    <scope>NUCLEOTIDE SEQUENCE [LARGE SCALE GENOMIC DNA]</scope>
    <source>
        <strain evidence="7 8">CGMCC 1.10228</strain>
    </source>
</reference>
<dbReference type="EMBL" id="FNDD01000029">
    <property type="protein sequence ID" value="SDH78944.1"/>
    <property type="molecule type" value="Genomic_DNA"/>
</dbReference>
<dbReference type="GO" id="GO:0003700">
    <property type="term" value="F:DNA-binding transcription factor activity"/>
    <property type="evidence" value="ECO:0007669"/>
    <property type="project" value="InterPro"/>
</dbReference>
<evidence type="ECO:0000256" key="4">
    <source>
        <dbReference type="ARBA" id="ARBA00023125"/>
    </source>
</evidence>
<dbReference type="InterPro" id="IPR015422">
    <property type="entry name" value="PyrdxlP-dep_Trfase_small"/>
</dbReference>
<dbReference type="AlphaFoldDB" id="A0A1G8F9V3"/>
<dbReference type="OrthoDB" id="9804020at2"/>
<dbReference type="InterPro" id="IPR015424">
    <property type="entry name" value="PyrdxlP-dep_Trfase"/>
</dbReference>
<keyword evidence="7" id="KW-0808">Transferase</keyword>
<keyword evidence="8" id="KW-1185">Reference proteome</keyword>
<dbReference type="PROSITE" id="PS50949">
    <property type="entry name" value="HTH_GNTR"/>
    <property type="match status" value="1"/>
</dbReference>
<dbReference type="Pfam" id="PF00155">
    <property type="entry name" value="Aminotran_1_2"/>
    <property type="match status" value="1"/>
</dbReference>
<proteinExistence type="inferred from homology"/>
<dbReference type="Proteomes" id="UP000198854">
    <property type="component" value="Unassembled WGS sequence"/>
</dbReference>
<dbReference type="InterPro" id="IPR051446">
    <property type="entry name" value="HTH_trans_reg/aminotransferase"/>
</dbReference>
<dbReference type="CDD" id="cd00609">
    <property type="entry name" value="AAT_like"/>
    <property type="match status" value="1"/>
</dbReference>
<dbReference type="Gene3D" id="1.10.10.10">
    <property type="entry name" value="Winged helix-like DNA-binding domain superfamily/Winged helix DNA-binding domain"/>
    <property type="match status" value="1"/>
</dbReference>
<name>A0A1G8F9V3_9VIBR</name>
<evidence type="ECO:0000313" key="8">
    <source>
        <dbReference type="Proteomes" id="UP000198854"/>
    </source>
</evidence>
<dbReference type="Gene3D" id="3.90.1150.10">
    <property type="entry name" value="Aspartate Aminotransferase, domain 1"/>
    <property type="match status" value="1"/>
</dbReference>
<keyword evidence="4 7" id="KW-0238">DNA-binding</keyword>
<dbReference type="CDD" id="cd07377">
    <property type="entry name" value="WHTH_GntR"/>
    <property type="match status" value="1"/>
</dbReference>
<accession>A0A1G8F9V3</accession>
<dbReference type="InterPro" id="IPR000524">
    <property type="entry name" value="Tscrpt_reg_HTH_GntR"/>
</dbReference>
<organism evidence="7 8">
    <name type="scientific">Vibrio xiamenensis</name>
    <dbReference type="NCBI Taxonomy" id="861298"/>
    <lineage>
        <taxon>Bacteria</taxon>
        <taxon>Pseudomonadati</taxon>
        <taxon>Pseudomonadota</taxon>
        <taxon>Gammaproteobacteria</taxon>
        <taxon>Vibrionales</taxon>
        <taxon>Vibrionaceae</taxon>
        <taxon>Vibrio</taxon>
    </lineage>
</organism>
<evidence type="ECO:0000256" key="1">
    <source>
        <dbReference type="ARBA" id="ARBA00005384"/>
    </source>
</evidence>
<dbReference type="InterPro" id="IPR036390">
    <property type="entry name" value="WH_DNA-bd_sf"/>
</dbReference>
<dbReference type="SMART" id="SM00345">
    <property type="entry name" value="HTH_GNTR"/>
    <property type="match status" value="1"/>
</dbReference>
<dbReference type="GO" id="GO:0003677">
    <property type="term" value="F:DNA binding"/>
    <property type="evidence" value="ECO:0007669"/>
    <property type="project" value="UniProtKB-KW"/>
</dbReference>
<gene>
    <name evidence="7" type="ORF">SAMN04488136_12948</name>
</gene>
<dbReference type="Gene3D" id="3.40.640.10">
    <property type="entry name" value="Type I PLP-dependent aspartate aminotransferase-like (Major domain)"/>
    <property type="match status" value="1"/>
</dbReference>
<keyword evidence="5" id="KW-0804">Transcription</keyword>
<dbReference type="GO" id="GO:0030170">
    <property type="term" value="F:pyridoxal phosphate binding"/>
    <property type="evidence" value="ECO:0007669"/>
    <property type="project" value="InterPro"/>
</dbReference>
<dbReference type="Pfam" id="PF00392">
    <property type="entry name" value="GntR"/>
    <property type="match status" value="1"/>
</dbReference>
<dbReference type="InterPro" id="IPR015421">
    <property type="entry name" value="PyrdxlP-dep_Trfase_major"/>
</dbReference>
<dbReference type="RefSeq" id="WP_093277985.1">
    <property type="nucleotide sequence ID" value="NZ_FNDD01000029.1"/>
</dbReference>
<dbReference type="InterPro" id="IPR004839">
    <property type="entry name" value="Aminotransferase_I/II_large"/>
</dbReference>